<dbReference type="Gene3D" id="1.10.10.60">
    <property type="entry name" value="Homeodomain-like"/>
    <property type="match status" value="2"/>
</dbReference>
<evidence type="ECO:0000256" key="6">
    <source>
        <dbReference type="ARBA" id="ARBA00023242"/>
    </source>
</evidence>
<dbReference type="InterPro" id="IPR044676">
    <property type="entry name" value="EOBI/EOBII-like_plant"/>
</dbReference>
<dbReference type="AlphaFoldDB" id="A0A067JZ69"/>
<protein>
    <recommendedName>
        <fullName evidence="11">MYB family protein</fullName>
    </recommendedName>
</protein>
<dbReference type="Pfam" id="PF08387">
    <property type="entry name" value="FBD"/>
    <property type="match status" value="1"/>
</dbReference>
<dbReference type="InterPro" id="IPR001005">
    <property type="entry name" value="SANT/Myb"/>
</dbReference>
<evidence type="ECO:0008006" key="11">
    <source>
        <dbReference type="Google" id="ProtNLM"/>
    </source>
</evidence>
<dbReference type="PANTHER" id="PTHR45675">
    <property type="entry name" value="MYB TRANSCRIPTION FACTOR-RELATED-RELATED"/>
    <property type="match status" value="1"/>
</dbReference>
<keyword evidence="10" id="KW-1185">Reference proteome</keyword>
<evidence type="ECO:0000313" key="10">
    <source>
        <dbReference type="Proteomes" id="UP000027138"/>
    </source>
</evidence>
<dbReference type="Pfam" id="PF00646">
    <property type="entry name" value="F-box"/>
    <property type="match status" value="1"/>
</dbReference>
<accession>A0A067JZ69</accession>
<feature type="domain" description="Myb-like" evidence="7">
    <location>
        <begin position="466"/>
        <end position="518"/>
    </location>
</feature>
<dbReference type="InterPro" id="IPR009057">
    <property type="entry name" value="Homeodomain-like_sf"/>
</dbReference>
<dbReference type="GO" id="GO:0003700">
    <property type="term" value="F:DNA-binding transcription factor activity"/>
    <property type="evidence" value="ECO:0007669"/>
    <property type="project" value="InterPro"/>
</dbReference>
<name>A0A067JZ69_JATCU</name>
<evidence type="ECO:0000256" key="5">
    <source>
        <dbReference type="ARBA" id="ARBA00023163"/>
    </source>
</evidence>
<dbReference type="SUPFAM" id="SSF46689">
    <property type="entry name" value="Homeodomain-like"/>
    <property type="match status" value="1"/>
</dbReference>
<dbReference type="PROSITE" id="PS50090">
    <property type="entry name" value="MYB_LIKE"/>
    <property type="match status" value="2"/>
</dbReference>
<evidence type="ECO:0000313" key="9">
    <source>
        <dbReference type="EMBL" id="KDP29182.1"/>
    </source>
</evidence>
<dbReference type="Proteomes" id="UP000027138">
    <property type="component" value="Unassembled WGS sequence"/>
</dbReference>
<proteinExistence type="predicted"/>
<dbReference type="PROSITE" id="PS51294">
    <property type="entry name" value="HTH_MYB"/>
    <property type="match status" value="2"/>
</dbReference>
<organism evidence="9 10">
    <name type="scientific">Jatropha curcas</name>
    <name type="common">Barbados nut</name>
    <dbReference type="NCBI Taxonomy" id="180498"/>
    <lineage>
        <taxon>Eukaryota</taxon>
        <taxon>Viridiplantae</taxon>
        <taxon>Streptophyta</taxon>
        <taxon>Embryophyta</taxon>
        <taxon>Tracheophyta</taxon>
        <taxon>Spermatophyta</taxon>
        <taxon>Magnoliopsida</taxon>
        <taxon>eudicotyledons</taxon>
        <taxon>Gunneridae</taxon>
        <taxon>Pentapetalae</taxon>
        <taxon>rosids</taxon>
        <taxon>fabids</taxon>
        <taxon>Malpighiales</taxon>
        <taxon>Euphorbiaceae</taxon>
        <taxon>Crotonoideae</taxon>
        <taxon>Jatropheae</taxon>
        <taxon>Jatropha</taxon>
    </lineage>
</organism>
<feature type="domain" description="Myb-like" evidence="7">
    <location>
        <begin position="519"/>
        <end position="569"/>
    </location>
</feature>
<dbReference type="SUPFAM" id="SSF81383">
    <property type="entry name" value="F-box domain"/>
    <property type="match status" value="1"/>
</dbReference>
<dbReference type="InterPro" id="IPR036047">
    <property type="entry name" value="F-box-like_dom_sf"/>
</dbReference>
<dbReference type="InterPro" id="IPR001810">
    <property type="entry name" value="F-box_dom"/>
</dbReference>
<keyword evidence="6" id="KW-0539">Nucleus</keyword>
<dbReference type="PANTHER" id="PTHR45675:SF8">
    <property type="entry name" value="TRANSCRIPTION FACTOR MYB27"/>
    <property type="match status" value="1"/>
</dbReference>
<evidence type="ECO:0000256" key="3">
    <source>
        <dbReference type="ARBA" id="ARBA00023015"/>
    </source>
</evidence>
<evidence type="ECO:0000256" key="4">
    <source>
        <dbReference type="ARBA" id="ARBA00023125"/>
    </source>
</evidence>
<dbReference type="SUPFAM" id="SSF52047">
    <property type="entry name" value="RNI-like"/>
    <property type="match status" value="1"/>
</dbReference>
<keyword evidence="5" id="KW-0804">Transcription</keyword>
<evidence type="ECO:0000256" key="1">
    <source>
        <dbReference type="ARBA" id="ARBA00004123"/>
    </source>
</evidence>
<keyword evidence="4" id="KW-0238">DNA-binding</keyword>
<dbReference type="CDD" id="cd00167">
    <property type="entry name" value="SANT"/>
    <property type="match status" value="2"/>
</dbReference>
<reference evidence="9 10" key="1">
    <citation type="journal article" date="2014" name="PLoS ONE">
        <title>Global Analysis of Gene Expression Profiles in Physic Nut (Jatropha curcas L.) Seedlings Exposed to Salt Stress.</title>
        <authorList>
            <person name="Zhang L."/>
            <person name="Zhang C."/>
            <person name="Wu P."/>
            <person name="Chen Y."/>
            <person name="Li M."/>
            <person name="Jiang H."/>
            <person name="Wu G."/>
        </authorList>
    </citation>
    <scope>NUCLEOTIDE SEQUENCE [LARGE SCALE GENOMIC DNA]</scope>
    <source>
        <strain evidence="10">cv. GZQX0401</strain>
        <tissue evidence="9">Young leaves</tissue>
    </source>
</reference>
<keyword evidence="2" id="KW-0677">Repeat</keyword>
<evidence type="ECO:0000259" key="7">
    <source>
        <dbReference type="PROSITE" id="PS50090"/>
    </source>
</evidence>
<sequence length="695" mass="80598">MASSSSSRKCPNTNPDRFNSLPDHIACHIISFLPTIDFLKLYITSKTCRELCLSAPSLTFDASPIVHMWRSNRDSPLSHIGNQLTKFLAQRGQRKIESFCIRWFLETQQFHSDLPISWLTYAVMSGVKDLKTVFIPTSKTNDFYLPHFLYHCESLRSLALGCTFFRVRWLFPSSIPFLNLEFLTLDSLCVEGRSFCEWISSWQRIRVIELFEVDGLEDIDIKSSVLERLVIVNPSSFKNLCISCERLQSLHFKATLPSFKAKGRSLKIISTPNLKYFTWVGNLVDHIVLKNLVHLELVQLSLVSNEHNFHILCNKLLSGITRTKELHLQGYFTKDLVRQDLISSPLFDTTKLCIKVHSLGHDFFPPAIISLLRRMKNLKTLWILSGLDSVAEFSPTPEEDSFDVGYWKRQCQDLSFVQELEKVEIEIFNGERELELAKYLLQYAKNLKEMTIIYIIMACQATSIHGDKLRKGPWLEEEDEQLVTFVTLFGERKWDFIATASGLKRSGKSCRLRWLNYLRPNLKRGHISAEEEQIIIQLHELWGNKWAKIARKLPGRTDNEIKNYWRTHLRKKIQAQEGNFCKENNAKQDFLYQKGDTSSWNCNMEEYKSVADNIGTQESLDQYYELSSLTYLSSPYETRLYDWMSEFSGDHDQSEMKIHGDCSGFCSCFCYLQWKAEDGTDNSILDSLGSLWDMN</sequence>
<dbReference type="STRING" id="180498.A0A067JZ69"/>
<dbReference type="InterPro" id="IPR006566">
    <property type="entry name" value="FBD"/>
</dbReference>
<dbReference type="Pfam" id="PF24758">
    <property type="entry name" value="LRR_At5g56370"/>
    <property type="match status" value="1"/>
</dbReference>
<dbReference type="GO" id="GO:0043565">
    <property type="term" value="F:sequence-specific DNA binding"/>
    <property type="evidence" value="ECO:0007669"/>
    <property type="project" value="InterPro"/>
</dbReference>
<feature type="domain" description="HTH myb-type" evidence="8">
    <location>
        <begin position="466"/>
        <end position="518"/>
    </location>
</feature>
<feature type="domain" description="HTH myb-type" evidence="8">
    <location>
        <begin position="519"/>
        <end position="573"/>
    </location>
</feature>
<dbReference type="InterPro" id="IPR055411">
    <property type="entry name" value="LRR_FXL15/At3g58940/PEG3-like"/>
</dbReference>
<evidence type="ECO:0000256" key="2">
    <source>
        <dbReference type="ARBA" id="ARBA00022737"/>
    </source>
</evidence>
<dbReference type="SMART" id="SM00717">
    <property type="entry name" value="SANT"/>
    <property type="match status" value="2"/>
</dbReference>
<dbReference type="GO" id="GO:0005634">
    <property type="term" value="C:nucleus"/>
    <property type="evidence" value="ECO:0007669"/>
    <property type="project" value="UniProtKB-SubCell"/>
</dbReference>
<keyword evidence="3" id="KW-0805">Transcription regulation</keyword>
<gene>
    <name evidence="9" type="ORF">JCGZ_16571</name>
</gene>
<dbReference type="EMBL" id="KK914761">
    <property type="protein sequence ID" value="KDP29182.1"/>
    <property type="molecule type" value="Genomic_DNA"/>
</dbReference>
<dbReference type="FunFam" id="1.10.10.60:FF:000011">
    <property type="entry name" value="Myb transcription factor"/>
    <property type="match status" value="1"/>
</dbReference>
<dbReference type="Pfam" id="PF00249">
    <property type="entry name" value="Myb_DNA-binding"/>
    <property type="match status" value="2"/>
</dbReference>
<dbReference type="OrthoDB" id="2143914at2759"/>
<evidence type="ECO:0000259" key="8">
    <source>
        <dbReference type="PROSITE" id="PS51294"/>
    </source>
</evidence>
<comment type="subcellular location">
    <subcellularLocation>
        <location evidence="1">Nucleus</location>
    </subcellularLocation>
</comment>
<dbReference type="InterPro" id="IPR017930">
    <property type="entry name" value="Myb_dom"/>
</dbReference>